<feature type="coiled-coil region" evidence="1">
    <location>
        <begin position="920"/>
        <end position="961"/>
    </location>
</feature>
<feature type="coiled-coil region" evidence="1">
    <location>
        <begin position="294"/>
        <end position="394"/>
    </location>
</feature>
<evidence type="ECO:0000313" key="2">
    <source>
        <dbReference type="EMBL" id="BEP30301.1"/>
    </source>
</evidence>
<keyword evidence="3" id="KW-1185">Reference proteome</keyword>
<protein>
    <submittedName>
        <fullName evidence="2">Uncharacterized protein</fullName>
    </submittedName>
</protein>
<accession>A0AAU9E6D6</accession>
<sequence length="1471" mass="172954">MPTISKIRLCNIIYEGGRKRYNDETFITDGNNTAFILENGGGKTVLVQMILQSVLPTIKHAERRIRETLSLDSESAHIAVEWILNEHPRRYLVTGVTLYTKNKDLHRHLYTYEYEFEDKDGIDYLPFTQKTVGGLRASSQQEINDYYLSMKNKSVNAKMFSTIKSYNKHLEMNYHISRSEWLSISKINSMEGGVEGFFDNCKTTSQLVNNLIIPTVEEALGDKESKVFTETFETHQDHLKAYRNLSKEIEQNEEIKKHVDKYVQTFSSYNDSNDLWKNEKSKMKGIGEFIDLKLNELNSLKEKLLLELNVLKLNRYNLERDISSLNIAFKEDELNEANKNYTITESELNDKLDKNSNLEKNLEILELAKMKNNLDLKEAELESLKKDLLEIDEDISLKDFAKKLETSKSELLYLFKQKIISENNKIEDIDKVLEEINRNIDVENTLFNNYNLKIKNKENLLNKAKSFIEIKNKDLLSIKSKLLGLNKDETIKHYSDYQNKKIRELSNEEIKISEILISKKNAIENLKLKISEVDSEVNIDNLKIQSLTDKLNNIENERKDLSKEYLQVMNKPLAINKIYEQEMTLKNNLNDRLLILQNEKENQLTDESMALYEYQLYKNQKVFMADPSFISSVLLWSEQFSVLHSGMDFLKKHYLDKMDEMIKKYPNWAITVITTEKEKEKLLSKIGAYSENLVHPVYVLTLEEAKEACASSEYSLVMPKKWSDFSVDENFEFWKKNNEHNLEILKERRLVLEMDIQNLTQLIYSINLFFDKNPNEEYELSKETLRLCKDNLSSLKVSKGKYEKELNESKLFLESTKLRLESIKDEKVHITNMISKSLEYLENEKKIKKYEIESYEYQKELKDLKFELDKISRKLNSFKDDIKKSDAEKEKCIKEIDNIYNNDYYKKSKDNNELFAKSSLQVLFKEIDRLEDLLNEGSEDRESIERKVLKLNNEIESLDIQLKLTLKTIDYLVELDNLVFPISGDTQIIQYKNSIKEIKEELKMLRKDEAKSKSVRDTLLGELKSLKNAHSKYDTTSKYDKDLNIVRSELKEKGVNLKENEQILDNKLKNVDKNLEKMEACRSEIIRVQDKFELSNGNLKAVEVLESFIIDFTYKPIETLKNYIEISNKSYILKEKHREKLLEHQEDFKIFCNDYITNIKMKKLTLDALKFRENYQDVLEWQKKLDENINVALRYLNESLRTIDEAINKFINRLYIYLDNVVKEIDHIANKTSIEIDGVRKKIFQIKTPIYEKNQSKLAIREHLIFMTSEINKEKQSLDLKESKELLEKQIKEWLSTKTLLYKIFSGKEIKVSLRKVTNDFKISSNYTDWTSSNKWSAGEKWSKNMTLFLGIQNYIAEKKYMIKNNSKRQRTVLLDNPFGKASSEHVLDPVFKIAKQLGFQLIAFTAHVEGKFISDYFPIVYSCKLRNSLRDNVQIMDSSKEINYAFLSDSNPLSLLRLNNSLHEQLSLFE</sequence>
<reference evidence="2 3" key="1">
    <citation type="submission" date="2023-08" db="EMBL/GenBank/DDBJ databases">
        <title>Helicovermis profunda gen. nov., sp. nov., a novel mesophilic, fermentative bacterium within the Bacillota from a deep-sea hydrothermal vent chimney.</title>
        <authorList>
            <person name="Miyazaki U."/>
            <person name="Mizutani D."/>
            <person name="Hashimoto Y."/>
            <person name="Tame A."/>
            <person name="Sawayama S."/>
            <person name="Miyazaki J."/>
            <person name="Takai K."/>
            <person name="Nakagawa S."/>
        </authorList>
    </citation>
    <scope>NUCLEOTIDE SEQUENCE [LARGE SCALE GENOMIC DNA]</scope>
    <source>
        <strain evidence="2 3">S502</strain>
    </source>
</reference>
<evidence type="ECO:0000313" key="3">
    <source>
        <dbReference type="Proteomes" id="UP001321786"/>
    </source>
</evidence>
<feature type="coiled-coil region" evidence="1">
    <location>
        <begin position="847"/>
        <end position="888"/>
    </location>
</feature>
<evidence type="ECO:0000256" key="1">
    <source>
        <dbReference type="SAM" id="Coils"/>
    </source>
</evidence>
<feature type="coiled-coil region" evidence="1">
    <location>
        <begin position="516"/>
        <end position="606"/>
    </location>
</feature>
<proteinExistence type="predicted"/>
<organism evidence="2 3">
    <name type="scientific">Helicovermis profundi</name>
    <dbReference type="NCBI Taxonomy" id="3065157"/>
    <lineage>
        <taxon>Bacteria</taxon>
        <taxon>Bacillati</taxon>
        <taxon>Bacillota</taxon>
        <taxon>Clostridia</taxon>
        <taxon>Helicovermis</taxon>
    </lineage>
</organism>
<dbReference type="RefSeq" id="WP_338535896.1">
    <property type="nucleotide sequence ID" value="NZ_AP028654.1"/>
</dbReference>
<dbReference type="Proteomes" id="UP001321786">
    <property type="component" value="Chromosome"/>
</dbReference>
<name>A0AAU9E6D6_9FIRM</name>
<keyword evidence="1" id="KW-0175">Coiled coil</keyword>
<dbReference type="EMBL" id="AP028654">
    <property type="protein sequence ID" value="BEP30301.1"/>
    <property type="molecule type" value="Genomic_DNA"/>
</dbReference>
<gene>
    <name evidence="2" type="ORF">HLPR_26320</name>
</gene>
<dbReference type="KEGG" id="hprf:HLPR_26320"/>